<evidence type="ECO:0000256" key="6">
    <source>
        <dbReference type="ARBA" id="ARBA00009541"/>
    </source>
</evidence>
<comment type="cofactor">
    <cofactor evidence="5">
        <name>Fe(2+)</name>
        <dbReference type="ChEBI" id="CHEBI:29033"/>
    </cofactor>
</comment>
<feature type="binding site" evidence="10 14">
    <location>
        <begin position="198"/>
        <end position="199"/>
    </location>
    <ligand>
        <name>substrate</name>
    </ligand>
</feature>
<dbReference type="Gene3D" id="3.20.20.70">
    <property type="entry name" value="Aldolase class I"/>
    <property type="match status" value="1"/>
</dbReference>
<comment type="function">
    <text evidence="10">Catalyzes the reversible epimerization of D-ribulose 5-phosphate to D-xylulose 5-phosphate.</text>
</comment>
<feature type="binding site" evidence="14">
    <location>
        <position position="178"/>
    </location>
    <ligand>
        <name>substrate</name>
    </ligand>
</feature>
<comment type="pathway">
    <text evidence="10">Carbohydrate degradation.</text>
</comment>
<evidence type="ECO:0000256" key="13">
    <source>
        <dbReference type="PIRSR" id="PIRSR001461-2"/>
    </source>
</evidence>
<feature type="binding site" evidence="10 13">
    <location>
        <position position="36"/>
    </location>
    <ligand>
        <name>a divalent metal cation</name>
        <dbReference type="ChEBI" id="CHEBI:60240"/>
    </ligand>
</feature>
<comment type="cofactor">
    <cofactor evidence="3">
        <name>Co(2+)</name>
        <dbReference type="ChEBI" id="CHEBI:48828"/>
    </cofactor>
</comment>
<dbReference type="PROSITE" id="PS01086">
    <property type="entry name" value="RIBUL_P_3_EPIMER_2"/>
    <property type="match status" value="1"/>
</dbReference>
<dbReference type="Pfam" id="PF00834">
    <property type="entry name" value="Ribul_P_3_epim"/>
    <property type="match status" value="1"/>
</dbReference>
<comment type="cofactor">
    <cofactor evidence="2">
        <name>Mn(2+)</name>
        <dbReference type="ChEBI" id="CHEBI:29035"/>
    </cofactor>
</comment>
<dbReference type="NCBIfam" id="NF004076">
    <property type="entry name" value="PRK05581.1-4"/>
    <property type="match status" value="1"/>
</dbReference>
<evidence type="ECO:0000256" key="12">
    <source>
        <dbReference type="PIRSR" id="PIRSR001461-1"/>
    </source>
</evidence>
<dbReference type="Proteomes" id="UP000518887">
    <property type="component" value="Unassembled WGS sequence"/>
</dbReference>
<feature type="binding site" evidence="10 13">
    <location>
        <position position="67"/>
    </location>
    <ligand>
        <name>a divalent metal cation</name>
        <dbReference type="ChEBI" id="CHEBI:60240"/>
    </ligand>
</feature>
<name>A0A7W8G8W7_9SPIR</name>
<feature type="binding site" evidence="10 14">
    <location>
        <position position="9"/>
    </location>
    <ligand>
        <name>substrate</name>
    </ligand>
</feature>
<reference evidence="15 16" key="1">
    <citation type="submission" date="2020-08" db="EMBL/GenBank/DDBJ databases">
        <title>Genomic Encyclopedia of Type Strains, Phase IV (KMG-IV): sequencing the most valuable type-strain genomes for metagenomic binning, comparative biology and taxonomic classification.</title>
        <authorList>
            <person name="Goeker M."/>
        </authorList>
    </citation>
    <scope>NUCLEOTIDE SEQUENCE [LARGE SCALE GENOMIC DNA]</scope>
    <source>
        <strain evidence="15 16">DSM 103462</strain>
    </source>
</reference>
<evidence type="ECO:0000256" key="7">
    <source>
        <dbReference type="ARBA" id="ARBA00013188"/>
    </source>
</evidence>
<accession>A0A7W8G8W7</accession>
<dbReference type="FunFam" id="3.20.20.70:FF:000004">
    <property type="entry name" value="Ribulose-phosphate 3-epimerase"/>
    <property type="match status" value="1"/>
</dbReference>
<evidence type="ECO:0000256" key="1">
    <source>
        <dbReference type="ARBA" id="ARBA00001782"/>
    </source>
</evidence>
<evidence type="ECO:0000313" key="16">
    <source>
        <dbReference type="Proteomes" id="UP000518887"/>
    </source>
</evidence>
<feature type="active site" description="Proton acceptor" evidence="10 12">
    <location>
        <position position="36"/>
    </location>
</feature>
<comment type="cofactor">
    <cofactor evidence="10 13">
        <name>a divalent metal cation</name>
        <dbReference type="ChEBI" id="CHEBI:60240"/>
    </cofactor>
    <text evidence="10 13">Binds 1 divalent metal cation per subunit.</text>
</comment>
<dbReference type="PANTHER" id="PTHR11749">
    <property type="entry name" value="RIBULOSE-5-PHOSPHATE-3-EPIMERASE"/>
    <property type="match status" value="1"/>
</dbReference>
<organism evidence="15 16">
    <name type="scientific">Treponema ruminis</name>
    <dbReference type="NCBI Taxonomy" id="744515"/>
    <lineage>
        <taxon>Bacteria</taxon>
        <taxon>Pseudomonadati</taxon>
        <taxon>Spirochaetota</taxon>
        <taxon>Spirochaetia</taxon>
        <taxon>Spirochaetales</taxon>
        <taxon>Treponemataceae</taxon>
        <taxon>Treponema</taxon>
    </lineage>
</organism>
<comment type="caution">
    <text evidence="15">The sequence shown here is derived from an EMBL/GenBank/DDBJ whole genome shotgun (WGS) entry which is preliminary data.</text>
</comment>
<dbReference type="PIRSF" id="PIRSF001461">
    <property type="entry name" value="RPE"/>
    <property type="match status" value="1"/>
</dbReference>
<dbReference type="RefSeq" id="WP_184658547.1">
    <property type="nucleotide sequence ID" value="NZ_CP031518.1"/>
</dbReference>
<dbReference type="EC" id="5.1.3.1" evidence="7 10"/>
<comment type="similarity">
    <text evidence="6 10 11">Belongs to the ribulose-phosphate 3-epimerase family.</text>
</comment>
<feature type="binding site" evidence="10">
    <location>
        <begin position="176"/>
        <end position="178"/>
    </location>
    <ligand>
        <name>substrate</name>
    </ligand>
</feature>
<keyword evidence="10 11" id="KW-0119">Carbohydrate metabolism</keyword>
<feature type="binding site" evidence="10 14">
    <location>
        <position position="67"/>
    </location>
    <ligand>
        <name>substrate</name>
    </ligand>
</feature>
<keyword evidence="9 10" id="KW-0413">Isomerase</keyword>
<dbReference type="InterPro" id="IPR013785">
    <property type="entry name" value="Aldolase_TIM"/>
</dbReference>
<dbReference type="SUPFAM" id="SSF51366">
    <property type="entry name" value="Ribulose-phoshate binding barrel"/>
    <property type="match status" value="1"/>
</dbReference>
<comment type="catalytic activity">
    <reaction evidence="1 10 11">
        <text>D-ribulose 5-phosphate = D-xylulose 5-phosphate</text>
        <dbReference type="Rhea" id="RHEA:13677"/>
        <dbReference type="ChEBI" id="CHEBI:57737"/>
        <dbReference type="ChEBI" id="CHEBI:58121"/>
        <dbReference type="EC" id="5.1.3.1"/>
    </reaction>
</comment>
<evidence type="ECO:0000256" key="9">
    <source>
        <dbReference type="ARBA" id="ARBA00023235"/>
    </source>
</evidence>
<dbReference type="AlphaFoldDB" id="A0A7W8G8W7"/>
<evidence type="ECO:0000313" key="15">
    <source>
        <dbReference type="EMBL" id="MBB5225861.1"/>
    </source>
</evidence>
<evidence type="ECO:0000256" key="11">
    <source>
        <dbReference type="PIRNR" id="PIRNR001461"/>
    </source>
</evidence>
<gene>
    <name evidence="10" type="primary">rpe</name>
    <name evidence="15" type="ORF">HNP76_001218</name>
</gene>
<evidence type="ECO:0000256" key="10">
    <source>
        <dbReference type="HAMAP-Rule" id="MF_02227"/>
    </source>
</evidence>
<evidence type="ECO:0000256" key="14">
    <source>
        <dbReference type="PIRSR" id="PIRSR001461-3"/>
    </source>
</evidence>
<feature type="binding site" evidence="10 13">
    <location>
        <position position="176"/>
    </location>
    <ligand>
        <name>a divalent metal cation</name>
        <dbReference type="ChEBI" id="CHEBI:60240"/>
    </ligand>
</feature>
<keyword evidence="16" id="KW-1185">Reference proteome</keyword>
<dbReference type="HAMAP" id="MF_02227">
    <property type="entry name" value="RPE"/>
    <property type="match status" value="1"/>
</dbReference>
<feature type="binding site" evidence="10 14">
    <location>
        <begin position="143"/>
        <end position="146"/>
    </location>
    <ligand>
        <name>substrate</name>
    </ligand>
</feature>
<dbReference type="EMBL" id="JACHFQ010000003">
    <property type="protein sequence ID" value="MBB5225861.1"/>
    <property type="molecule type" value="Genomic_DNA"/>
</dbReference>
<keyword evidence="13" id="KW-0464">Manganese</keyword>
<sequence>MKKTLLAPSLLSADFSDLSGAIKKIENDGGSIVHIDVMDGAFVPQITYGQPVIKSIRKLTDLPFDVHLMVEKPELMVDSFAEAGADWITFHYESTVHLDRLIHHIHDLGKKCGISIVPSTPVSFLSQILHLVDLVLVMSVNPGFGGQSFIPYTLDKISELKKIREEQGLDFKISVDGGVNEKNFAEIADAGADILVSGSSFFSGKLKWEK</sequence>
<dbReference type="InterPro" id="IPR011060">
    <property type="entry name" value="RibuloseP-bd_barrel"/>
</dbReference>
<evidence type="ECO:0000256" key="4">
    <source>
        <dbReference type="ARBA" id="ARBA00001947"/>
    </source>
</evidence>
<comment type="cofactor">
    <cofactor evidence="4">
        <name>Zn(2+)</name>
        <dbReference type="ChEBI" id="CHEBI:29105"/>
    </cofactor>
</comment>
<feature type="active site" description="Proton donor" evidence="10 12">
    <location>
        <position position="176"/>
    </location>
</feature>
<dbReference type="GO" id="GO:0004750">
    <property type="term" value="F:D-ribulose-phosphate 3-epimerase activity"/>
    <property type="evidence" value="ECO:0007669"/>
    <property type="project" value="UniProtKB-UniRule"/>
</dbReference>
<dbReference type="NCBIfam" id="TIGR01163">
    <property type="entry name" value="rpe"/>
    <property type="match status" value="1"/>
</dbReference>
<feature type="binding site" evidence="10 13">
    <location>
        <position position="34"/>
    </location>
    <ligand>
        <name>a divalent metal cation</name>
        <dbReference type="ChEBI" id="CHEBI:60240"/>
    </ligand>
</feature>
<keyword evidence="13" id="KW-0170">Cobalt</keyword>
<evidence type="ECO:0000256" key="8">
    <source>
        <dbReference type="ARBA" id="ARBA00022723"/>
    </source>
</evidence>
<proteinExistence type="inferred from homology"/>
<evidence type="ECO:0000256" key="5">
    <source>
        <dbReference type="ARBA" id="ARBA00001954"/>
    </source>
</evidence>
<dbReference type="CDD" id="cd00429">
    <property type="entry name" value="RPE"/>
    <property type="match status" value="1"/>
</dbReference>
<keyword evidence="13" id="KW-0862">Zinc</keyword>
<protein>
    <recommendedName>
        <fullName evidence="7 10">Ribulose-phosphate 3-epimerase</fullName>
        <ecNumber evidence="7 10">5.1.3.1</ecNumber>
    </recommendedName>
</protein>
<dbReference type="GO" id="GO:0006098">
    <property type="term" value="P:pentose-phosphate shunt"/>
    <property type="evidence" value="ECO:0007669"/>
    <property type="project" value="UniProtKB-UniRule"/>
</dbReference>
<dbReference type="InterPro" id="IPR000056">
    <property type="entry name" value="Ribul_P_3_epim-like"/>
</dbReference>
<evidence type="ECO:0000256" key="2">
    <source>
        <dbReference type="ARBA" id="ARBA00001936"/>
    </source>
</evidence>
<keyword evidence="8 10" id="KW-0479">Metal-binding</keyword>
<dbReference type="GO" id="GO:0046872">
    <property type="term" value="F:metal ion binding"/>
    <property type="evidence" value="ECO:0007669"/>
    <property type="project" value="UniProtKB-UniRule"/>
</dbReference>
<dbReference type="InterPro" id="IPR026019">
    <property type="entry name" value="Ribul_P_3_epim"/>
</dbReference>
<dbReference type="GO" id="GO:0005737">
    <property type="term" value="C:cytoplasm"/>
    <property type="evidence" value="ECO:0007669"/>
    <property type="project" value="UniProtKB-ARBA"/>
</dbReference>
<evidence type="ECO:0000256" key="3">
    <source>
        <dbReference type="ARBA" id="ARBA00001941"/>
    </source>
</evidence>
<dbReference type="GO" id="GO:0019323">
    <property type="term" value="P:pentose catabolic process"/>
    <property type="evidence" value="ECO:0007669"/>
    <property type="project" value="UniProtKB-UniRule"/>
</dbReference>